<reference evidence="3 4" key="1">
    <citation type="submission" date="2016-10" db="EMBL/GenBank/DDBJ databases">
        <authorList>
            <person name="de Groot N.N."/>
        </authorList>
    </citation>
    <scope>NUCLEOTIDE SEQUENCE [LARGE SCALE GENOMIC DNA]</scope>
    <source>
        <strain evidence="3 4">DSM 28010</strain>
    </source>
</reference>
<dbReference type="STRING" id="490829.SAMN05421850_11133"/>
<name>A0A1G8SCX7_9RHOB</name>
<dbReference type="AlphaFoldDB" id="A0A1G8SCX7"/>
<dbReference type="RefSeq" id="WP_090030175.1">
    <property type="nucleotide sequence ID" value="NZ_FNEB01000011.1"/>
</dbReference>
<organism evidence="3 4">
    <name type="scientific">Lutimaribacter saemankumensis</name>
    <dbReference type="NCBI Taxonomy" id="490829"/>
    <lineage>
        <taxon>Bacteria</taxon>
        <taxon>Pseudomonadati</taxon>
        <taxon>Pseudomonadota</taxon>
        <taxon>Alphaproteobacteria</taxon>
        <taxon>Rhodobacterales</taxon>
        <taxon>Roseobacteraceae</taxon>
        <taxon>Lutimaribacter</taxon>
    </lineage>
</organism>
<evidence type="ECO:0000259" key="2">
    <source>
        <dbReference type="Pfam" id="PF23544"/>
    </source>
</evidence>
<dbReference type="InterPro" id="IPR056362">
    <property type="entry name" value="AtuA-like_ferredoxin_dom"/>
</dbReference>
<sequence>MREGVIRIGGASGYWGDDPTAAAQLLDAGGLDYLVFDYLAEVTLSIMARARAKDPDQGYARDFVDVVMRQILPEIARQKVRVISNAGGVNPQACAAAVRAMVAEMGLDLTVAVVLGDDLTARAPNLSPQEMFTGAPFPDADAIFSINAYLGAFPIAQALEAGADIVITGRCVDSAVTLGACIHAFGWGTDDHDHLAAGTLAGHILECGTQATGGNFTDWHLVAGSLDRIGYPICDISADGTIEITKPDDTGGLVSVGTVAEQMLYEIGDPQAYVVPDVICDVSAVTLTQVAKNLVRLTGARGTPPTTDYKVSATYLDGWRVGSTTTFYGSDAAAKAQAFCDAVFSRARMALRRMNLADFTETSVEILGAGSQTGNAAIAEEATEVVVKYAARHPDKRGLDVLLRAASGMGLSAPPGLSGFFGTRARPSPLVRLFSFLLPKADVPVEIDLGDNRLPCTVAEGQAFGPDTLPRPTPPNCPPAPVDPVTVPLERLAWGRSGDKGDSANIGIIARTPDALPHIWHSLDETTLQDRFAHVLEGEVTRYLLPGCNAMNVVLTRALGGGGVASLRNDALGKGFAQILLQTPVTVPRSLLEALS</sequence>
<evidence type="ECO:0000259" key="1">
    <source>
        <dbReference type="Pfam" id="PF07287"/>
    </source>
</evidence>
<dbReference type="InterPro" id="IPR010839">
    <property type="entry name" value="AtuA_N"/>
</dbReference>
<dbReference type="PANTHER" id="PTHR47708">
    <property type="match status" value="1"/>
</dbReference>
<dbReference type="Pfam" id="PF07287">
    <property type="entry name" value="AtuA"/>
    <property type="match status" value="1"/>
</dbReference>
<dbReference type="Pfam" id="PF23544">
    <property type="entry name" value="AtuA_ferredoxin"/>
    <property type="match status" value="1"/>
</dbReference>
<dbReference type="OrthoDB" id="9763456at2"/>
<protein>
    <recommendedName>
        <fullName evidence="5">Terpene utilization protein AtuA</fullName>
    </recommendedName>
</protein>
<evidence type="ECO:0008006" key="5">
    <source>
        <dbReference type="Google" id="ProtNLM"/>
    </source>
</evidence>
<feature type="domain" description="AtuA-like ferredoxin-fold" evidence="2">
    <location>
        <begin position="487"/>
        <end position="585"/>
    </location>
</feature>
<keyword evidence="4" id="KW-1185">Reference proteome</keyword>
<dbReference type="Proteomes" id="UP000199340">
    <property type="component" value="Unassembled WGS sequence"/>
</dbReference>
<feature type="domain" description="Acyclic terpene utilisation N-terminal" evidence="1">
    <location>
        <begin position="6"/>
        <end position="447"/>
    </location>
</feature>
<evidence type="ECO:0000313" key="4">
    <source>
        <dbReference type="Proteomes" id="UP000199340"/>
    </source>
</evidence>
<evidence type="ECO:0000313" key="3">
    <source>
        <dbReference type="EMBL" id="SDJ27092.1"/>
    </source>
</evidence>
<accession>A0A1G8SCX7</accession>
<gene>
    <name evidence="3" type="ORF">SAMN05421850_11133</name>
</gene>
<dbReference type="EMBL" id="FNEB01000011">
    <property type="protein sequence ID" value="SDJ27092.1"/>
    <property type="molecule type" value="Genomic_DNA"/>
</dbReference>
<dbReference type="PANTHER" id="PTHR47708:SF2">
    <property type="entry name" value="SI:CH73-132F6.5"/>
    <property type="match status" value="1"/>
</dbReference>
<proteinExistence type="predicted"/>